<dbReference type="GO" id="GO:0030672">
    <property type="term" value="C:synaptic vesicle membrane"/>
    <property type="evidence" value="ECO:0007669"/>
    <property type="project" value="TreeGrafter"/>
</dbReference>
<organism evidence="11">
    <name type="scientific">Echinostoma caproni</name>
    <dbReference type="NCBI Taxonomy" id="27848"/>
    <lineage>
        <taxon>Eukaryota</taxon>
        <taxon>Metazoa</taxon>
        <taxon>Spiralia</taxon>
        <taxon>Lophotrochozoa</taxon>
        <taxon>Platyhelminthes</taxon>
        <taxon>Trematoda</taxon>
        <taxon>Digenea</taxon>
        <taxon>Plagiorchiida</taxon>
        <taxon>Echinostomata</taxon>
        <taxon>Echinostomatoidea</taxon>
        <taxon>Echinostomatidae</taxon>
        <taxon>Echinostoma</taxon>
    </lineage>
</organism>
<keyword evidence="5 7" id="KW-0472">Membrane</keyword>
<keyword evidence="10" id="KW-1185">Reference proteome</keyword>
<dbReference type="InterPro" id="IPR011701">
    <property type="entry name" value="MFS"/>
</dbReference>
<gene>
    <name evidence="9" type="ORF">ECPE_LOCUS3933</name>
</gene>
<evidence type="ECO:0000256" key="5">
    <source>
        <dbReference type="ARBA" id="ARBA00023136"/>
    </source>
</evidence>
<evidence type="ECO:0000256" key="6">
    <source>
        <dbReference type="SAM" id="MobiDB-lite"/>
    </source>
</evidence>
<dbReference type="GO" id="GO:0005335">
    <property type="term" value="F:serotonin:sodium:chloride symporter activity"/>
    <property type="evidence" value="ECO:0007669"/>
    <property type="project" value="TreeGrafter"/>
</dbReference>
<dbReference type="InterPro" id="IPR036259">
    <property type="entry name" value="MFS_trans_sf"/>
</dbReference>
<dbReference type="InterPro" id="IPR050930">
    <property type="entry name" value="MFS_Vesicular_Transporter"/>
</dbReference>
<name>A0A183AAE8_9TREM</name>
<feature type="domain" description="Major facilitator superfamily (MFS) profile" evidence="8">
    <location>
        <begin position="157"/>
        <end position="467"/>
    </location>
</feature>
<feature type="transmembrane region" description="Helical" evidence="7">
    <location>
        <begin position="244"/>
        <end position="267"/>
    </location>
</feature>
<feature type="transmembrane region" description="Helical" evidence="7">
    <location>
        <begin position="344"/>
        <end position="362"/>
    </location>
</feature>
<evidence type="ECO:0000256" key="7">
    <source>
        <dbReference type="SAM" id="Phobius"/>
    </source>
</evidence>
<accession>A0A183AAE8</accession>
<dbReference type="WBParaSite" id="ECPE_0000394001-mRNA-1">
    <property type="protein sequence ID" value="ECPE_0000394001-mRNA-1"/>
    <property type="gene ID" value="ECPE_0000394001"/>
</dbReference>
<dbReference type="OrthoDB" id="5086884at2759"/>
<dbReference type="GO" id="GO:0015842">
    <property type="term" value="P:aminergic neurotransmitter loading into synaptic vesicle"/>
    <property type="evidence" value="ECO:0007669"/>
    <property type="project" value="TreeGrafter"/>
</dbReference>
<reference evidence="11" key="1">
    <citation type="submission" date="2016-06" db="UniProtKB">
        <authorList>
            <consortium name="WormBaseParasite"/>
        </authorList>
    </citation>
    <scope>IDENTIFICATION</scope>
</reference>
<dbReference type="InterPro" id="IPR020846">
    <property type="entry name" value="MFS_dom"/>
</dbReference>
<sequence>MPSRMEYANVDQDSTDSKTKNAAMRKLTGTGNALRGCFGDRRMILAIVFIALFLDNMLLTIVDLMQIGALVVFNPPVPIIPHFLMEQRTKNSSHILQEITNSLNESCAEFLVLRNPSDMLQSSPRIWASRGHSPHEHLSLLIHRVFEGQSRGLPNETDAVEAFSKYLLSTGSQNASQVSAQYLNRLRACRENATQRMRELRQSTVGDEHIQIGLMFASKSVVQLLINPLVGPLTNRIGYSIPMFTGFMIMFVSTVVFAFGTNFGVLFFARALQGTGSACSSVSGDKYPLHNCFSGMGMLATVYTDDKERSRAFSWALSGLAMGVLVGPPFGGICYQFINKQAPFLILASLALFDGLLQLIALKPAVRPEEERGSSLVKLLRDPYILIAAGSITFGNMGIAMLEPSMPLWMWTKMRAEGWQQGMAFLPCSISYLIGTNIFGPLAHRIGCGLSAGLGMLVCGICLVAVS</sequence>
<protein>
    <submittedName>
        <fullName evidence="11">MFS domain-containing protein</fullName>
    </submittedName>
</protein>
<evidence type="ECO:0000256" key="3">
    <source>
        <dbReference type="ARBA" id="ARBA00022692"/>
    </source>
</evidence>
<keyword evidence="2" id="KW-0813">Transport</keyword>
<evidence type="ECO:0000313" key="9">
    <source>
        <dbReference type="EMBL" id="VDP71060.1"/>
    </source>
</evidence>
<evidence type="ECO:0000256" key="2">
    <source>
        <dbReference type="ARBA" id="ARBA00022448"/>
    </source>
</evidence>
<dbReference type="SUPFAM" id="SSF103473">
    <property type="entry name" value="MFS general substrate transporter"/>
    <property type="match status" value="1"/>
</dbReference>
<dbReference type="GO" id="GO:0043195">
    <property type="term" value="C:terminal bouton"/>
    <property type="evidence" value="ECO:0007669"/>
    <property type="project" value="TreeGrafter"/>
</dbReference>
<dbReference type="Proteomes" id="UP000272942">
    <property type="component" value="Unassembled WGS sequence"/>
</dbReference>
<evidence type="ECO:0000313" key="10">
    <source>
        <dbReference type="Proteomes" id="UP000272942"/>
    </source>
</evidence>
<feature type="transmembrane region" description="Helical" evidence="7">
    <location>
        <begin position="446"/>
        <end position="466"/>
    </location>
</feature>
<dbReference type="EMBL" id="UZAN01040825">
    <property type="protein sequence ID" value="VDP71060.1"/>
    <property type="molecule type" value="Genomic_DNA"/>
</dbReference>
<reference evidence="9 10" key="2">
    <citation type="submission" date="2018-11" db="EMBL/GenBank/DDBJ databases">
        <authorList>
            <consortium name="Pathogen Informatics"/>
        </authorList>
    </citation>
    <scope>NUCLEOTIDE SEQUENCE [LARGE SCALE GENOMIC DNA]</scope>
    <source>
        <strain evidence="9 10">Egypt</strain>
    </source>
</reference>
<feature type="transmembrane region" description="Helical" evidence="7">
    <location>
        <begin position="43"/>
        <end position="61"/>
    </location>
</feature>
<dbReference type="Gene3D" id="1.20.1250.20">
    <property type="entry name" value="MFS general substrate transporter like domains"/>
    <property type="match status" value="1"/>
</dbReference>
<feature type="region of interest" description="Disordered" evidence="6">
    <location>
        <begin position="1"/>
        <end position="22"/>
    </location>
</feature>
<feature type="transmembrane region" description="Helical" evidence="7">
    <location>
        <begin position="315"/>
        <end position="338"/>
    </location>
</feature>
<feature type="transmembrane region" description="Helical" evidence="7">
    <location>
        <begin position="383"/>
        <end position="402"/>
    </location>
</feature>
<keyword evidence="3 7" id="KW-0812">Transmembrane</keyword>
<dbReference type="PANTHER" id="PTHR23506">
    <property type="entry name" value="GH10249P"/>
    <property type="match status" value="1"/>
</dbReference>
<comment type="subcellular location">
    <subcellularLocation>
        <location evidence="1">Membrane</location>
        <topology evidence="1">Multi-pass membrane protein</topology>
    </subcellularLocation>
</comment>
<proteinExistence type="predicted"/>
<evidence type="ECO:0000313" key="11">
    <source>
        <dbReference type="WBParaSite" id="ECPE_0000394001-mRNA-1"/>
    </source>
</evidence>
<dbReference type="PROSITE" id="PS50850">
    <property type="entry name" value="MFS"/>
    <property type="match status" value="1"/>
</dbReference>
<evidence type="ECO:0000259" key="8">
    <source>
        <dbReference type="PROSITE" id="PS50850"/>
    </source>
</evidence>
<dbReference type="AlphaFoldDB" id="A0A183AAE8"/>
<keyword evidence="4 7" id="KW-1133">Transmembrane helix</keyword>
<dbReference type="Pfam" id="PF07690">
    <property type="entry name" value="MFS_1"/>
    <property type="match status" value="1"/>
</dbReference>
<evidence type="ECO:0000256" key="4">
    <source>
        <dbReference type="ARBA" id="ARBA00022989"/>
    </source>
</evidence>
<evidence type="ECO:0000256" key="1">
    <source>
        <dbReference type="ARBA" id="ARBA00004141"/>
    </source>
</evidence>
<feature type="transmembrane region" description="Helical" evidence="7">
    <location>
        <begin position="422"/>
        <end position="439"/>
    </location>
</feature>
<dbReference type="PANTHER" id="PTHR23506:SF23">
    <property type="entry name" value="GH10249P"/>
    <property type="match status" value="1"/>
</dbReference>